<evidence type="ECO:0000313" key="15">
    <source>
        <dbReference type="EMBL" id="NXT66518.1"/>
    </source>
</evidence>
<proteinExistence type="inferred from homology"/>
<evidence type="ECO:0000256" key="6">
    <source>
        <dbReference type="ARBA" id="ARBA00022794"/>
    </source>
</evidence>
<dbReference type="GO" id="GO:0030030">
    <property type="term" value="P:cell projection organization"/>
    <property type="evidence" value="ECO:0007669"/>
    <property type="project" value="UniProtKB-KW"/>
</dbReference>
<evidence type="ECO:0000256" key="8">
    <source>
        <dbReference type="ARBA" id="ARBA00023273"/>
    </source>
</evidence>
<evidence type="ECO:0000256" key="3">
    <source>
        <dbReference type="ARBA" id="ARBA00005385"/>
    </source>
</evidence>
<name>A0A7L3EE01_9PASS</name>
<comment type="similarity">
    <text evidence="3">Belongs to the CEP43 family.</text>
</comment>
<dbReference type="InterPro" id="IPR006594">
    <property type="entry name" value="LisH"/>
</dbReference>
<evidence type="ECO:0000256" key="11">
    <source>
        <dbReference type="ARBA" id="ARBA00046076"/>
    </source>
</evidence>
<evidence type="ECO:0000256" key="5">
    <source>
        <dbReference type="ARBA" id="ARBA00022553"/>
    </source>
</evidence>
<evidence type="ECO:0000256" key="13">
    <source>
        <dbReference type="SAM" id="MobiDB-lite"/>
    </source>
</evidence>
<evidence type="ECO:0000256" key="12">
    <source>
        <dbReference type="ARBA" id="ARBA00046373"/>
    </source>
</evidence>
<accession>A0A7L3EE01</accession>
<evidence type="ECO:0000259" key="14">
    <source>
        <dbReference type="Pfam" id="PF09398"/>
    </source>
</evidence>
<feature type="compositionally biased region" description="Polar residues" evidence="13">
    <location>
        <begin position="198"/>
        <end position="209"/>
    </location>
</feature>
<keyword evidence="5" id="KW-0597">Phosphoprotein</keyword>
<reference evidence="15 16" key="1">
    <citation type="submission" date="2019-09" db="EMBL/GenBank/DDBJ databases">
        <title>Bird 10,000 Genomes (B10K) Project - Family phase.</title>
        <authorList>
            <person name="Zhang G."/>
        </authorList>
    </citation>
    <scope>NUCLEOTIDE SEQUENCE [LARGE SCALE GENOMIC DNA]</scope>
    <source>
        <strain evidence="15">B10K-DU-012-41</strain>
    </source>
</reference>
<dbReference type="AlphaFoldDB" id="A0A7L3EE01"/>
<dbReference type="InterPro" id="IPR018993">
    <property type="entry name" value="FOP_dimerisation-dom_N"/>
</dbReference>
<gene>
    <name evidence="15" type="primary">Fgfr1op</name>
    <name evidence="15" type="ORF">CHAFRE_R05226</name>
</gene>
<dbReference type="GO" id="GO:0034453">
    <property type="term" value="P:microtubule anchoring"/>
    <property type="evidence" value="ECO:0007669"/>
    <property type="project" value="InterPro"/>
</dbReference>
<comment type="function">
    <text evidence="11">Required for anchoring microtubules to the centrosomes. Required for ciliation.</text>
</comment>
<keyword evidence="8" id="KW-0966">Cell projection</keyword>
<feature type="non-terminal residue" evidence="15">
    <location>
        <position position="395"/>
    </location>
</feature>
<keyword evidence="7" id="KW-0206">Cytoskeleton</keyword>
<dbReference type="PANTHER" id="PTHR15431:SF9">
    <property type="entry name" value="CENTROSOMAL PROTEIN 43"/>
    <property type="match status" value="1"/>
</dbReference>
<organism evidence="15 16">
    <name type="scientific">Chaetops frenatus</name>
    <name type="common">Rufous rock-jumper</name>
    <dbReference type="NCBI Taxonomy" id="221966"/>
    <lineage>
        <taxon>Eukaryota</taxon>
        <taxon>Metazoa</taxon>
        <taxon>Chordata</taxon>
        <taxon>Craniata</taxon>
        <taxon>Vertebrata</taxon>
        <taxon>Euteleostomi</taxon>
        <taxon>Archelosauria</taxon>
        <taxon>Archosauria</taxon>
        <taxon>Dinosauria</taxon>
        <taxon>Saurischia</taxon>
        <taxon>Theropoda</taxon>
        <taxon>Coelurosauria</taxon>
        <taxon>Aves</taxon>
        <taxon>Neognathae</taxon>
        <taxon>Neoaves</taxon>
        <taxon>Telluraves</taxon>
        <taxon>Australaves</taxon>
        <taxon>Passeriformes</taxon>
        <taxon>Picathartidae</taxon>
        <taxon>Chaetops</taxon>
    </lineage>
</organism>
<evidence type="ECO:0000256" key="4">
    <source>
        <dbReference type="ARBA" id="ARBA00022490"/>
    </source>
</evidence>
<evidence type="ECO:0000256" key="7">
    <source>
        <dbReference type="ARBA" id="ARBA00023212"/>
    </source>
</evidence>
<evidence type="ECO:0000313" key="16">
    <source>
        <dbReference type="Proteomes" id="UP000563107"/>
    </source>
</evidence>
<dbReference type="GO" id="GO:0005813">
    <property type="term" value="C:centrosome"/>
    <property type="evidence" value="ECO:0007669"/>
    <property type="project" value="UniProtKB-SubCell"/>
</dbReference>
<dbReference type="Pfam" id="PF09398">
    <property type="entry name" value="FOP_dimer"/>
    <property type="match status" value="1"/>
</dbReference>
<comment type="caution">
    <text evidence="15">The sequence shown here is derived from an EMBL/GenBank/DDBJ whole genome shotgun (WGS) entry which is preliminary data.</text>
</comment>
<feature type="non-terminal residue" evidence="15">
    <location>
        <position position="1"/>
    </location>
</feature>
<evidence type="ECO:0000256" key="1">
    <source>
        <dbReference type="ARBA" id="ARBA00004120"/>
    </source>
</evidence>
<evidence type="ECO:0000256" key="9">
    <source>
        <dbReference type="ARBA" id="ARBA00041026"/>
    </source>
</evidence>
<keyword evidence="4" id="KW-0963">Cytoplasm</keyword>
<dbReference type="PANTHER" id="PTHR15431">
    <property type="entry name" value="FGFR1 ONCOGENE PARTNER/LISH DOMAIN-CONTAINING PROTEIN"/>
    <property type="match status" value="1"/>
</dbReference>
<comment type="subunit">
    <text evidence="12">Homodimer. Part of a ternary complex that contains CEP350, CEP43 and MAPRE1. Interacts directly with CEP350 and MAPRE1. Interacts with CEP19. Interacts (via N-terminus) with CEP350 (via C-terminus).</text>
</comment>
<dbReference type="PROSITE" id="PS50896">
    <property type="entry name" value="LISH"/>
    <property type="match status" value="1"/>
</dbReference>
<keyword evidence="6" id="KW-0970">Cilium biogenesis/degradation</keyword>
<feature type="region of interest" description="Disordered" evidence="13">
    <location>
        <begin position="197"/>
        <end position="265"/>
    </location>
</feature>
<evidence type="ECO:0000256" key="2">
    <source>
        <dbReference type="ARBA" id="ARBA00004300"/>
    </source>
</evidence>
<sequence length="395" mass="42721">RSKMAAAAAEEDTELRDLLVQTLESSGVLNKIKAELRAAVFLALEEQEKVENKAPLVNESLKSFLGTKDGRLVAGLVAEFLRFFNLDFTLAVFQPESSTLNGLDGRENLARDLGITEAEGTVGGPLLLEVVRKCQQKKISGGGEVILSDSQCPTSKSSDGRSSAQSIPNKVGLYIMKSFSTRGHEYLLHSLSFKAAENTPSDTSVSSGEASKRSIHFLPNETKLDPQLENQDLNTKEKSDSVVDEDDVEGDSFFDDPIPKPERTYGWKTEANKAGGLASLSDAPPLRSGLSSLTGAPLLKESDSLDRNSVLKDLRLVNAKLGSLELGNLVSVLMVFFLFSTSHRSEKSDISIGEEIDEISVGTEESNASDKLESITQDLTISQLSDVADYLEDVA</sequence>
<feature type="domain" description="FGFR1 oncogene partner (FOP) N-terminal dimerisation" evidence="14">
    <location>
        <begin position="53"/>
        <end position="133"/>
    </location>
</feature>
<keyword evidence="16" id="KW-1185">Reference proteome</keyword>
<feature type="compositionally biased region" description="Acidic residues" evidence="13">
    <location>
        <begin position="242"/>
        <end position="254"/>
    </location>
</feature>
<comment type="subcellular location">
    <subcellularLocation>
        <location evidence="1">Cytoplasm</location>
        <location evidence="1">Cytoskeleton</location>
        <location evidence="1">Cilium basal body</location>
    </subcellularLocation>
    <subcellularLocation>
        <location evidence="2">Cytoplasm</location>
        <location evidence="2">Cytoskeleton</location>
        <location evidence="2">Microtubule organizing center</location>
        <location evidence="2">Centrosome</location>
    </subcellularLocation>
</comment>
<dbReference type="EMBL" id="VZTR01017668">
    <property type="protein sequence ID" value="NXT66518.1"/>
    <property type="molecule type" value="Genomic_DNA"/>
</dbReference>
<dbReference type="Proteomes" id="UP000563107">
    <property type="component" value="Unassembled WGS sequence"/>
</dbReference>
<protein>
    <recommendedName>
        <fullName evidence="9">Centrosomal protein 43</fullName>
    </recommendedName>
    <alternativeName>
        <fullName evidence="10">FGFR1 oncogene partner</fullName>
    </alternativeName>
</protein>
<evidence type="ECO:0000256" key="10">
    <source>
        <dbReference type="ARBA" id="ARBA00042293"/>
    </source>
</evidence>
<dbReference type="Gene3D" id="1.20.960.40">
    <property type="match status" value="1"/>
</dbReference>